<gene>
    <name evidence="3" type="ORF">AK812_SmicGene42028</name>
</gene>
<evidence type="ECO:0000313" key="3">
    <source>
        <dbReference type="EMBL" id="OLP77864.1"/>
    </source>
</evidence>
<protein>
    <submittedName>
        <fullName evidence="3">Uncharacterized protein</fullName>
    </submittedName>
</protein>
<sequence>VTFDLRSAEVLSTMAVAMKAAPSDPWAFGYRALIPAARVRRGCGSDRQEQDIEAWGVDGRLSYQFYLAKLFCGWSGRARVARAFRAGASAREARRRPIGELWFICFGFGLVASPSFALPNLMSPQPCMQRFLDDEEGELVVFTSEREVPVETARRRAMGHVQAIFANALDGFRRAGGIRLSQGTEMGAGGRAERAFDSFRPRSFLPRPTSLTAADWVAAGAALEEDELADLTAHRRYAHTDPVRRCRAGIPVSAAPPNHGTLAYFATFLAYGWQLARETNNVAVEAFCGRGTMMVEQMVRDGGRFAGGLVAAGAAAWGRKAKFAAHHAGFAGLENGRRELCFRAWENAAKFGSRRILLVQPADETAEKEHPKWKDRLSKLVVRFVKTPAFGPDSLGRSCEKFSGDFLEFLCIDDHVSVQILKRAAALTLLLLLCTAEIARYRRPALCILDQCFRDAAQQPPDVIVRLSQRTRNELLMVAIVGPLRQTDLRTGWCPEVFCMDASPTGAGLCTAPVPENAVAELHRYSEQRGFYTKLEAPSSAALREMGEEVRAFLLGYPAAFTRQLAASSLAAKGTLPYTLGGGLYNGILHVYSGQNRQLMTSAWQIDKKWQFAEPGESRPVISVPIVQAVTSLGLVWKWSRFVGVVLIGFLCMLHPSEYLMLTRGDLILPSDVLSRDRVAYVAVQMTRFCVIEALFGHLPFDCRLYPGSKNTFRSQWNAVMQRLEIPFKQADKGVTPGVLRGSGVTHLYLETEGLVKVVRRGRWARQKTVEFYLQEVAAQVVLQRWPAQSRARIAGLAEFLARLVDAYACSAMRSKHLEGELRRSIDRRLQYQGEGNEGKVRRSTARAAESLRPGEGELRQSIARRSQYQGRGDEGDVGHQICQVMYVVRFPASRKARGELRQSIARRSQHQGPDSEGDVRRSIARKSESSRPNEGELRQSIARRSQYQGRGDEGELRHSIARRSQHQGPDSEGDVRRSIARKSESSRSGVPCSCITEVSFDNRLPDALSTRAAATKVSFDIRLPGALSTRAQTAKVMYAVRLPANRKVQGPTKVMFAARLAASQKVRGQMKVMCTLPWLGIRSFMQATPTVPAAMETKEVRLDSLLRPGSQTMAWAMQVHIGGQPMLPSPYHSFVASGQITVLLDFIVLQRWAVDGLRCVKLAVEGDWFFI</sequence>
<feature type="transmembrane region" description="Helical" evidence="2">
    <location>
        <begin position="101"/>
        <end position="122"/>
    </location>
</feature>
<dbReference type="Proteomes" id="UP000186817">
    <property type="component" value="Unassembled WGS sequence"/>
</dbReference>
<keyword evidence="4" id="KW-1185">Reference proteome</keyword>
<evidence type="ECO:0000256" key="1">
    <source>
        <dbReference type="SAM" id="MobiDB-lite"/>
    </source>
</evidence>
<feature type="region of interest" description="Disordered" evidence="1">
    <location>
        <begin position="833"/>
        <end position="861"/>
    </location>
</feature>
<dbReference type="GO" id="GO:0003677">
    <property type="term" value="F:DNA binding"/>
    <property type="evidence" value="ECO:0007669"/>
    <property type="project" value="InterPro"/>
</dbReference>
<feature type="compositionally biased region" description="Basic and acidic residues" evidence="1">
    <location>
        <begin position="918"/>
        <end position="938"/>
    </location>
</feature>
<keyword evidence="2" id="KW-0472">Membrane</keyword>
<proteinExistence type="predicted"/>
<feature type="non-terminal residue" evidence="3">
    <location>
        <position position="1"/>
    </location>
</feature>
<feature type="compositionally biased region" description="Basic and acidic residues" evidence="1">
    <location>
        <begin position="974"/>
        <end position="986"/>
    </location>
</feature>
<dbReference type="AlphaFoldDB" id="A0A1Q9C4K5"/>
<keyword evidence="2" id="KW-0812">Transmembrane</keyword>
<accession>A0A1Q9C4K5</accession>
<reference evidence="3 4" key="1">
    <citation type="submission" date="2016-02" db="EMBL/GenBank/DDBJ databases">
        <title>Genome analysis of coral dinoflagellate symbionts highlights evolutionary adaptations to a symbiotic lifestyle.</title>
        <authorList>
            <person name="Aranda M."/>
            <person name="Li Y."/>
            <person name="Liew Y.J."/>
            <person name="Baumgarten S."/>
            <person name="Simakov O."/>
            <person name="Wilson M."/>
            <person name="Piel J."/>
            <person name="Ashoor H."/>
            <person name="Bougouffa S."/>
            <person name="Bajic V.B."/>
            <person name="Ryu T."/>
            <person name="Ravasi T."/>
            <person name="Bayer T."/>
            <person name="Micklem G."/>
            <person name="Kim H."/>
            <person name="Bhak J."/>
            <person name="Lajeunesse T.C."/>
            <person name="Voolstra C.R."/>
        </authorList>
    </citation>
    <scope>NUCLEOTIDE SEQUENCE [LARGE SCALE GENOMIC DNA]</scope>
    <source>
        <strain evidence="3 4">CCMP2467</strain>
    </source>
</reference>
<dbReference type="OrthoDB" id="10281798at2759"/>
<feature type="region of interest" description="Disordered" evidence="1">
    <location>
        <begin position="900"/>
        <end position="991"/>
    </location>
</feature>
<comment type="caution">
    <text evidence="3">The sequence shown here is derived from an EMBL/GenBank/DDBJ whole genome shotgun (WGS) entry which is preliminary data.</text>
</comment>
<dbReference type="EMBL" id="LSRX01001698">
    <property type="protein sequence ID" value="OLP77864.1"/>
    <property type="molecule type" value="Genomic_DNA"/>
</dbReference>
<evidence type="ECO:0000256" key="2">
    <source>
        <dbReference type="SAM" id="Phobius"/>
    </source>
</evidence>
<dbReference type="InterPro" id="IPR011010">
    <property type="entry name" value="DNA_brk_join_enz"/>
</dbReference>
<organism evidence="3 4">
    <name type="scientific">Symbiodinium microadriaticum</name>
    <name type="common">Dinoflagellate</name>
    <name type="synonym">Zooxanthella microadriatica</name>
    <dbReference type="NCBI Taxonomy" id="2951"/>
    <lineage>
        <taxon>Eukaryota</taxon>
        <taxon>Sar</taxon>
        <taxon>Alveolata</taxon>
        <taxon>Dinophyceae</taxon>
        <taxon>Suessiales</taxon>
        <taxon>Symbiodiniaceae</taxon>
        <taxon>Symbiodinium</taxon>
    </lineage>
</organism>
<evidence type="ECO:0000313" key="4">
    <source>
        <dbReference type="Proteomes" id="UP000186817"/>
    </source>
</evidence>
<dbReference type="SUPFAM" id="SSF56349">
    <property type="entry name" value="DNA breaking-rejoining enzymes"/>
    <property type="match status" value="1"/>
</dbReference>
<name>A0A1Q9C4K5_SYMMI</name>
<keyword evidence="2" id="KW-1133">Transmembrane helix</keyword>